<keyword evidence="2" id="KW-1185">Reference proteome</keyword>
<name>H1YB84_9SPHI</name>
<accession>H1YB84</accession>
<sequence length="794" mass="91891">MKLPQFPVNPFRLQLSFHKVIERMEQMATSGNQFESPRAQSLLQRVAAQPELKDGITEIEQIEKNASLIADLLSDLFPAGLTTNEIKAVSIPFQGYLFNMTDRFKNILNGAGPSFDFTIRDFDDHKFYIYSCCLILNSFYGTRFDFAKPLFYDIPTATGVIRHYRILYNADFLEIMRTEKSIDLTPDDIALLMDNYNDLALWKAKLPPESYVLKGFALITLVDVTVENAVSDLKTNLLGNSAIPDFLQKFEVILRSIFSIPDIRMGFTSFDKETGQFNNHPFGKKLPSFLLPVKLEEECRKLLCNGSYHNIMEKHSYFSVSNLPEYIRANPGNEMGMHFSEQNVQSFILAPVVKDDVLLGILELVSPRKKEFNSVNANKLEVVMPLLIDSIERKIREMQNQIQAVIQNNYTTLHPSVDWKFKLEAQKYIQHINMGLLYTLKEISFKDVYPLYGQVDIKDSSITRNLSVKTDLENQLRQLIPLFEQLHQYQYIVTAEKNLLKLKSFVNDLSIGINADTEQQIQHYLETRIYPLLKANASNGVLSDKIEYYFKQTDAAKGEFYSSRRNYERTLSLVNEKLASILDSRQLEIQSCFPHYYERFKTDGVEHNLYIGASIAPKQNFTDADLSRLRLWQLRVIIEMEMELHILRDTLPYNLGVASLILVFSNPIDIRFRMDEKHFDIDGAYNIRYEVIKKRIDKAHIKGTTERITQQGKITIIYSQKEDEQQYRQYIYLLQKNGLLTDDIEQFDVEDLQGVSGLKALRIGILYESYASINSHNMYSDLYVQIQEENIVNS</sequence>
<dbReference type="SUPFAM" id="SSF55781">
    <property type="entry name" value="GAF domain-like"/>
    <property type="match status" value="1"/>
</dbReference>
<organism evidence="1 2">
    <name type="scientific">Mucilaginibacter paludis DSM 18603</name>
    <dbReference type="NCBI Taxonomy" id="714943"/>
    <lineage>
        <taxon>Bacteria</taxon>
        <taxon>Pseudomonadati</taxon>
        <taxon>Bacteroidota</taxon>
        <taxon>Sphingobacteriia</taxon>
        <taxon>Sphingobacteriales</taxon>
        <taxon>Sphingobacteriaceae</taxon>
        <taxon>Mucilaginibacter</taxon>
    </lineage>
</organism>
<protein>
    <recommendedName>
        <fullName evidence="3">GAF domain-containing protein</fullName>
    </recommendedName>
</protein>
<dbReference type="EMBL" id="CM001403">
    <property type="protein sequence ID" value="EHQ30610.1"/>
    <property type="molecule type" value="Genomic_DNA"/>
</dbReference>
<proteinExistence type="predicted"/>
<dbReference type="RefSeq" id="WP_008512485.1">
    <property type="nucleotide sequence ID" value="NZ_CM001403.1"/>
</dbReference>
<dbReference type="STRING" id="714943.Mucpa_6557"/>
<evidence type="ECO:0000313" key="1">
    <source>
        <dbReference type="EMBL" id="EHQ30610.1"/>
    </source>
</evidence>
<evidence type="ECO:0008006" key="3">
    <source>
        <dbReference type="Google" id="ProtNLM"/>
    </source>
</evidence>
<dbReference type="eggNOG" id="COG2203">
    <property type="taxonomic scope" value="Bacteria"/>
</dbReference>
<dbReference type="AlphaFoldDB" id="H1YB84"/>
<gene>
    <name evidence="1" type="ORF">Mucpa_6557</name>
</gene>
<dbReference type="Proteomes" id="UP000002774">
    <property type="component" value="Chromosome"/>
</dbReference>
<reference evidence="1" key="1">
    <citation type="submission" date="2011-09" db="EMBL/GenBank/DDBJ databases">
        <title>The permanent draft genome of Mucilaginibacter paludis DSM 18603.</title>
        <authorList>
            <consortium name="US DOE Joint Genome Institute (JGI-PGF)"/>
            <person name="Lucas S."/>
            <person name="Han J."/>
            <person name="Lapidus A."/>
            <person name="Bruce D."/>
            <person name="Goodwin L."/>
            <person name="Pitluck S."/>
            <person name="Peters L."/>
            <person name="Kyrpides N."/>
            <person name="Mavromatis K."/>
            <person name="Ivanova N."/>
            <person name="Mikhailova N."/>
            <person name="Held B."/>
            <person name="Detter J.C."/>
            <person name="Tapia R."/>
            <person name="Han C."/>
            <person name="Land M."/>
            <person name="Hauser L."/>
            <person name="Markowitz V."/>
            <person name="Cheng J.-F."/>
            <person name="Hugenholtz P."/>
            <person name="Woyke T."/>
            <person name="Wu D."/>
            <person name="Tindall B."/>
            <person name="Brambilla E."/>
            <person name="Klenk H.-P."/>
            <person name="Eisen J.A."/>
        </authorList>
    </citation>
    <scope>NUCLEOTIDE SEQUENCE [LARGE SCALE GENOMIC DNA]</scope>
    <source>
        <strain evidence="1">DSM 18603</strain>
    </source>
</reference>
<dbReference type="HOGENOM" id="CLU_018532_0_0_10"/>
<evidence type="ECO:0000313" key="2">
    <source>
        <dbReference type="Proteomes" id="UP000002774"/>
    </source>
</evidence>